<evidence type="ECO:0000313" key="7">
    <source>
        <dbReference type="Proteomes" id="UP000779809"/>
    </source>
</evidence>
<dbReference type="EMBL" id="JACPNR010000004">
    <property type="protein sequence ID" value="MBI2677336.1"/>
    <property type="molecule type" value="Genomic_DNA"/>
</dbReference>
<feature type="transmembrane region" description="Helical" evidence="5">
    <location>
        <begin position="396"/>
        <end position="416"/>
    </location>
</feature>
<keyword evidence="4 5" id="KW-0472">Membrane</keyword>
<evidence type="ECO:0000256" key="1">
    <source>
        <dbReference type="ARBA" id="ARBA00004141"/>
    </source>
</evidence>
<dbReference type="InterPro" id="IPR050598">
    <property type="entry name" value="AminoAcid_Transporter"/>
</dbReference>
<proteinExistence type="predicted"/>
<feature type="transmembrane region" description="Helical" evidence="5">
    <location>
        <begin position="12"/>
        <end position="31"/>
    </location>
</feature>
<comment type="subcellular location">
    <subcellularLocation>
        <location evidence="1">Membrane</location>
        <topology evidence="1">Multi-pass membrane protein</topology>
    </subcellularLocation>
</comment>
<dbReference type="GO" id="GO:0016020">
    <property type="term" value="C:membrane"/>
    <property type="evidence" value="ECO:0007669"/>
    <property type="project" value="UniProtKB-SubCell"/>
</dbReference>
<dbReference type="InterPro" id="IPR002293">
    <property type="entry name" value="AA/rel_permease1"/>
</dbReference>
<dbReference type="Pfam" id="PF13520">
    <property type="entry name" value="AA_permease_2"/>
    <property type="match status" value="1"/>
</dbReference>
<name>A0A932A612_9BACT</name>
<evidence type="ECO:0000256" key="2">
    <source>
        <dbReference type="ARBA" id="ARBA00022692"/>
    </source>
</evidence>
<evidence type="ECO:0000256" key="3">
    <source>
        <dbReference type="ARBA" id="ARBA00022989"/>
    </source>
</evidence>
<dbReference type="AlphaFoldDB" id="A0A932A612"/>
<dbReference type="Proteomes" id="UP000779809">
    <property type="component" value="Unassembled WGS sequence"/>
</dbReference>
<protein>
    <submittedName>
        <fullName evidence="6">Amino acid permease</fullName>
    </submittedName>
</protein>
<dbReference type="PIRSF" id="PIRSF006060">
    <property type="entry name" value="AA_transporter"/>
    <property type="match status" value="1"/>
</dbReference>
<keyword evidence="2 5" id="KW-0812">Transmembrane</keyword>
<feature type="transmembrane region" description="Helical" evidence="5">
    <location>
        <begin position="237"/>
        <end position="259"/>
    </location>
</feature>
<feature type="transmembrane region" description="Helical" evidence="5">
    <location>
        <begin position="428"/>
        <end position="447"/>
    </location>
</feature>
<reference evidence="6" key="1">
    <citation type="submission" date="2020-07" db="EMBL/GenBank/DDBJ databases">
        <title>Huge and variable diversity of episymbiotic CPR bacteria and DPANN archaea in groundwater ecosystems.</title>
        <authorList>
            <person name="He C.Y."/>
            <person name="Keren R."/>
            <person name="Whittaker M."/>
            <person name="Farag I.F."/>
            <person name="Doudna J."/>
            <person name="Cate J.H.D."/>
            <person name="Banfield J.F."/>
        </authorList>
    </citation>
    <scope>NUCLEOTIDE SEQUENCE</scope>
    <source>
        <strain evidence="6">NC_groundwater_580_Pr5_B-0.1um_64_19</strain>
    </source>
</reference>
<evidence type="ECO:0000256" key="4">
    <source>
        <dbReference type="ARBA" id="ARBA00023136"/>
    </source>
</evidence>
<organism evidence="6 7">
    <name type="scientific">Candidatus Korobacter versatilis</name>
    <dbReference type="NCBI Taxonomy" id="658062"/>
    <lineage>
        <taxon>Bacteria</taxon>
        <taxon>Pseudomonadati</taxon>
        <taxon>Acidobacteriota</taxon>
        <taxon>Terriglobia</taxon>
        <taxon>Terriglobales</taxon>
        <taxon>Candidatus Korobacteraceae</taxon>
        <taxon>Candidatus Korobacter</taxon>
    </lineage>
</organism>
<feature type="transmembrane region" description="Helical" evidence="5">
    <location>
        <begin position="359"/>
        <end position="384"/>
    </location>
</feature>
<evidence type="ECO:0000256" key="5">
    <source>
        <dbReference type="SAM" id="Phobius"/>
    </source>
</evidence>
<feature type="transmembrane region" description="Helical" evidence="5">
    <location>
        <begin position="169"/>
        <end position="187"/>
    </location>
</feature>
<dbReference type="PANTHER" id="PTHR11785">
    <property type="entry name" value="AMINO ACID TRANSPORTER"/>
    <property type="match status" value="1"/>
</dbReference>
<feature type="transmembrane region" description="Helical" evidence="5">
    <location>
        <begin position="43"/>
        <end position="63"/>
    </location>
</feature>
<accession>A0A932A612</accession>
<dbReference type="PANTHER" id="PTHR11785:SF512">
    <property type="entry name" value="SOBREMESA, ISOFORM B"/>
    <property type="match status" value="1"/>
</dbReference>
<feature type="transmembrane region" description="Helical" evidence="5">
    <location>
        <begin position="199"/>
        <end position="217"/>
    </location>
</feature>
<feature type="transmembrane region" description="Helical" evidence="5">
    <location>
        <begin position="334"/>
        <end position="353"/>
    </location>
</feature>
<comment type="caution">
    <text evidence="6">The sequence shown here is derived from an EMBL/GenBank/DDBJ whole genome shotgun (WGS) entry which is preliminary data.</text>
</comment>
<feature type="transmembrane region" description="Helical" evidence="5">
    <location>
        <begin position="279"/>
        <end position="303"/>
    </location>
</feature>
<feature type="transmembrane region" description="Helical" evidence="5">
    <location>
        <begin position="136"/>
        <end position="157"/>
    </location>
</feature>
<evidence type="ECO:0000313" key="6">
    <source>
        <dbReference type="EMBL" id="MBI2677336.1"/>
    </source>
</evidence>
<sequence length="461" mass="49113">MEHGLLRALGVSHATAIVVGTIIGSGIFRVPGSMMLAVGSAKYVYLAWFVGGVLSFFGALTFAELGAMRPQSGGEYVYIRDAYGPLPGFLYCWSWFAVAKPASIATVTTGLADALSALPWFRFLADPIFVQPFPVMWSQLVAILAAVLISGLNYVGIKRAGTFQLIFTILKVAMLVGIAVVGFTYSAGTWANFSTASPARGGFAGFMVALVAALWAYDGWNDLNMVGEEVKDPGRSIPIALIAGVAIVGVLYVLMNAAIQYVLPAIDIAKSKSPAATMMLVAVGAGGAAVITAGIALSMLVTLNGTIMSGARIPFAAARDGYFFKTLAGVHPRFRTPGAAIIVQLMLSVLLLLTPARFIAFLGLAIFAEWLFYMISTSTVFVFRRKEPDAPRPYKTWGYPVVPALFIAAAAVLLVYTFAENLREEPVLTWVSVAFLAAGVPVFYHFAAKRKDGQKAVSTVE</sequence>
<gene>
    <name evidence="6" type="ORF">HYX28_00990</name>
</gene>
<dbReference type="Gene3D" id="1.20.1740.10">
    <property type="entry name" value="Amino acid/polyamine transporter I"/>
    <property type="match status" value="1"/>
</dbReference>
<keyword evidence="3 5" id="KW-1133">Transmembrane helix</keyword>
<dbReference type="GO" id="GO:0015179">
    <property type="term" value="F:L-amino acid transmembrane transporter activity"/>
    <property type="evidence" value="ECO:0007669"/>
    <property type="project" value="TreeGrafter"/>
</dbReference>